<reference evidence="1" key="1">
    <citation type="submission" date="2013-08" db="EMBL/GenBank/DDBJ databases">
        <title>Gene expansion shapes genome architecture in the human pathogen Lichtheimia corymbifera: an evolutionary genomics analysis in the ancient terrestrial Mucorales (Mucoromycotina).</title>
        <authorList>
            <person name="Schwartze V.U."/>
            <person name="Winter S."/>
            <person name="Shelest E."/>
            <person name="Marcet-Houben M."/>
            <person name="Horn F."/>
            <person name="Wehner S."/>
            <person name="Hoffmann K."/>
            <person name="Riege K."/>
            <person name="Sammeth M."/>
            <person name="Nowrousian M."/>
            <person name="Valiante V."/>
            <person name="Linde J."/>
            <person name="Jacobsen I.D."/>
            <person name="Marz M."/>
            <person name="Brakhage A.A."/>
            <person name="Gabaldon T."/>
            <person name="Bocker S."/>
            <person name="Voigt K."/>
        </authorList>
    </citation>
    <scope>NUCLEOTIDE SEQUENCE [LARGE SCALE GENOMIC DNA]</scope>
    <source>
        <strain evidence="1">FSU 9682</strain>
    </source>
</reference>
<sequence length="512" mass="59214">MRLSSPILTHYRQALLLIGWFVISLILLRSLLRDASFNTVLEPTPYRLDLNLWPSNTTTTNGVVERLTFDNDWKPVTAVIHQVSSNENDIRQRVHELLEYPFIQQVLIHRGDTTLTTKLTVEQLDLDPLQQARVEILEPGSSSEPFGTFARFMTCAMASYDVCYFQDDTWSHHAMDSLYTNMVRYPNLIHAISPPSLYLDQLRWRFSNPEISMHAGFVDMQYGAFVPRWKCQTFLTQLGKSGFGKDQIRLADTLFSLWTNQYPWILAGPIYGHQALNNTPTWPIPPLATMSKSIRRLQQVLEADTSDTPKDYFERVEEVPRLDERDVRAACDNDRCLFITSMDPLPAPTELIYNRHDIRSMQHWEETYNELGNSNDFFDQHPYHFAVDKDPDTCWNTFHYPTTNDYFGLIFIGGDEQPDQFTMYTNNKVDHPEKQFKIAVTSDGEEWIDCDTADPALWDVTTPQQVQVRLKCAKDDDDDYKEPVARALRITFLENMKESFTVCGMDVGTLAL</sequence>
<accession>A0A068S0W5</accession>
<protein>
    <submittedName>
        <fullName evidence="1">Uncharacterized protein</fullName>
    </submittedName>
</protein>
<name>A0A068S0W5_9FUNG</name>
<dbReference type="AlphaFoldDB" id="A0A068S0W5"/>
<dbReference type="EMBL" id="CBTN010000031">
    <property type="protein sequence ID" value="CDH55630.1"/>
    <property type="molecule type" value="Genomic_DNA"/>
</dbReference>
<evidence type="ECO:0000313" key="1">
    <source>
        <dbReference type="EMBL" id="CDH55630.1"/>
    </source>
</evidence>
<keyword evidence="2" id="KW-1185">Reference proteome</keyword>
<evidence type="ECO:0000313" key="2">
    <source>
        <dbReference type="Proteomes" id="UP000027586"/>
    </source>
</evidence>
<organism evidence="1 2">
    <name type="scientific">Lichtheimia corymbifera JMRC:FSU:9682</name>
    <dbReference type="NCBI Taxonomy" id="1263082"/>
    <lineage>
        <taxon>Eukaryota</taxon>
        <taxon>Fungi</taxon>
        <taxon>Fungi incertae sedis</taxon>
        <taxon>Mucoromycota</taxon>
        <taxon>Mucoromycotina</taxon>
        <taxon>Mucoromycetes</taxon>
        <taxon>Mucorales</taxon>
        <taxon>Lichtheimiaceae</taxon>
        <taxon>Lichtheimia</taxon>
    </lineage>
</organism>
<dbReference type="OrthoDB" id="1684102at2759"/>
<gene>
    <name evidence="1" type="ORF">LCOR_06752.1</name>
</gene>
<dbReference type="Gene3D" id="2.60.120.260">
    <property type="entry name" value="Galactose-binding domain-like"/>
    <property type="match status" value="1"/>
</dbReference>
<dbReference type="VEuPathDB" id="FungiDB:LCOR_06752.1"/>
<dbReference type="Proteomes" id="UP000027586">
    <property type="component" value="Unassembled WGS sequence"/>
</dbReference>
<proteinExistence type="predicted"/>
<comment type="caution">
    <text evidence="1">The sequence shown here is derived from an EMBL/GenBank/DDBJ whole genome shotgun (WGS) entry which is preliminary data.</text>
</comment>